<dbReference type="RefSeq" id="XP_062781357.1">
    <property type="nucleotide sequence ID" value="XM_062925306.1"/>
</dbReference>
<dbReference type="GeneID" id="87945650"/>
<reference evidence="3" key="1">
    <citation type="journal article" date="2023" name="bioRxiv">
        <title>Complete genome of the Medicago anthracnose fungus, Colletotrichum destructivum, reveals a mini-chromosome-like region within a core chromosome.</title>
        <authorList>
            <person name="Lapalu N."/>
            <person name="Simon A."/>
            <person name="Lu A."/>
            <person name="Plaumann P.-L."/>
            <person name="Amselem J."/>
            <person name="Pigne S."/>
            <person name="Auger A."/>
            <person name="Koch C."/>
            <person name="Dallery J.-F."/>
            <person name="O'Connell R.J."/>
        </authorList>
    </citation>
    <scope>NUCLEOTIDE SEQUENCE [LARGE SCALE GENOMIC DNA]</scope>
    <source>
        <strain evidence="3">CBS 520.97</strain>
    </source>
</reference>
<keyword evidence="3" id="KW-1185">Reference proteome</keyword>
<dbReference type="KEGG" id="cdet:87945650"/>
<evidence type="ECO:0000313" key="2">
    <source>
        <dbReference type="EMBL" id="WQF84133.1"/>
    </source>
</evidence>
<dbReference type="AlphaFoldDB" id="A0AAX4IM89"/>
<proteinExistence type="predicted"/>
<feature type="chain" id="PRO_5044016503" evidence="1">
    <location>
        <begin position="22"/>
        <end position="60"/>
    </location>
</feature>
<dbReference type="EMBL" id="CP137309">
    <property type="protein sequence ID" value="WQF84133.1"/>
    <property type="molecule type" value="Genomic_DNA"/>
</dbReference>
<evidence type="ECO:0000256" key="1">
    <source>
        <dbReference type="SAM" id="SignalP"/>
    </source>
</evidence>
<sequence>MQVKIVSVLFAVGALIAPAFACTPAGGLCIIGAANDCCLGASCDPHPGHNNPGDRGTCGH</sequence>
<protein>
    <submittedName>
        <fullName evidence="2">Uncharacterized protein</fullName>
    </submittedName>
</protein>
<evidence type="ECO:0000313" key="3">
    <source>
        <dbReference type="Proteomes" id="UP001322277"/>
    </source>
</evidence>
<organism evidence="2 3">
    <name type="scientific">Colletotrichum destructivum</name>
    <dbReference type="NCBI Taxonomy" id="34406"/>
    <lineage>
        <taxon>Eukaryota</taxon>
        <taxon>Fungi</taxon>
        <taxon>Dikarya</taxon>
        <taxon>Ascomycota</taxon>
        <taxon>Pezizomycotina</taxon>
        <taxon>Sordariomycetes</taxon>
        <taxon>Hypocreomycetidae</taxon>
        <taxon>Glomerellales</taxon>
        <taxon>Glomerellaceae</taxon>
        <taxon>Colletotrichum</taxon>
        <taxon>Colletotrichum destructivum species complex</taxon>
    </lineage>
</organism>
<feature type="signal peptide" evidence="1">
    <location>
        <begin position="1"/>
        <end position="21"/>
    </location>
</feature>
<dbReference type="Proteomes" id="UP001322277">
    <property type="component" value="Chromosome 5"/>
</dbReference>
<accession>A0AAX4IM89</accession>
<keyword evidence="1" id="KW-0732">Signal</keyword>
<name>A0AAX4IM89_9PEZI</name>
<gene>
    <name evidence="2" type="ORF">CDEST_09147</name>
</gene>